<keyword evidence="1" id="KW-0732">Signal</keyword>
<gene>
    <name evidence="2" type="ORF">EB1_06020</name>
</gene>
<evidence type="ECO:0000313" key="2">
    <source>
        <dbReference type="EMBL" id="GEM50812.1"/>
    </source>
</evidence>
<accession>A0A511NDC6</accession>
<organism evidence="2 3">
    <name type="scientific">Empedobacter brevis NBRC 14943 = ATCC 43319</name>
    <dbReference type="NCBI Taxonomy" id="1218108"/>
    <lineage>
        <taxon>Bacteria</taxon>
        <taxon>Pseudomonadati</taxon>
        <taxon>Bacteroidota</taxon>
        <taxon>Flavobacteriia</taxon>
        <taxon>Flavobacteriales</taxon>
        <taxon>Weeksellaceae</taxon>
        <taxon>Empedobacter</taxon>
    </lineage>
</organism>
<sequence length="164" mass="18318">MKKILYFIPLLLLFISCQTTEYITNSINTDEPLKNSFVSKLNPNKSISGDDIINKIKKEAGLNNEEELKNITLRKLTNIEKSKEDSLKVLYVLHAKTDKGVSLAHIFSTNSDNTSLISEDRTCKCTSTNCSHGCNAEIFGGNCSCSHCSQECKKESIVSEEFEL</sequence>
<dbReference type="AlphaFoldDB" id="A0A511NDC6"/>
<proteinExistence type="predicted"/>
<reference evidence="2 3" key="1">
    <citation type="submission" date="2019-07" db="EMBL/GenBank/DDBJ databases">
        <title>Whole genome shotgun sequence of Empedobacter brevis NBRC 14943.</title>
        <authorList>
            <person name="Hosoyama A."/>
            <person name="Uohara A."/>
            <person name="Ohji S."/>
            <person name="Ichikawa N."/>
        </authorList>
    </citation>
    <scope>NUCLEOTIDE SEQUENCE [LARGE SCALE GENOMIC DNA]</scope>
    <source>
        <strain evidence="2 3">NBRC 14943</strain>
    </source>
</reference>
<feature type="chain" id="PRO_5021759170" evidence="1">
    <location>
        <begin position="22"/>
        <end position="164"/>
    </location>
</feature>
<dbReference type="RefSeq" id="WP_019973900.1">
    <property type="nucleotide sequence ID" value="NZ_BJXC01000002.1"/>
</dbReference>
<keyword evidence="3" id="KW-1185">Reference proteome</keyword>
<evidence type="ECO:0000313" key="3">
    <source>
        <dbReference type="Proteomes" id="UP000321245"/>
    </source>
</evidence>
<name>A0A511NDC6_9FLAO</name>
<feature type="signal peptide" evidence="1">
    <location>
        <begin position="1"/>
        <end position="21"/>
    </location>
</feature>
<dbReference type="OrthoDB" id="1445815at2"/>
<evidence type="ECO:0000256" key="1">
    <source>
        <dbReference type="SAM" id="SignalP"/>
    </source>
</evidence>
<dbReference type="PROSITE" id="PS51257">
    <property type="entry name" value="PROKAR_LIPOPROTEIN"/>
    <property type="match status" value="1"/>
</dbReference>
<dbReference type="Proteomes" id="UP000321245">
    <property type="component" value="Unassembled WGS sequence"/>
</dbReference>
<dbReference type="EMBL" id="BJXC01000002">
    <property type="protein sequence ID" value="GEM50812.1"/>
    <property type="molecule type" value="Genomic_DNA"/>
</dbReference>
<dbReference type="GeneID" id="84648675"/>
<protein>
    <submittedName>
        <fullName evidence="2">Uncharacterized protein</fullName>
    </submittedName>
</protein>
<comment type="caution">
    <text evidence="2">The sequence shown here is derived from an EMBL/GenBank/DDBJ whole genome shotgun (WGS) entry which is preliminary data.</text>
</comment>